<proteinExistence type="predicted"/>
<feature type="compositionally biased region" description="Low complexity" evidence="1">
    <location>
        <begin position="129"/>
        <end position="140"/>
    </location>
</feature>
<feature type="compositionally biased region" description="Acidic residues" evidence="1">
    <location>
        <begin position="1"/>
        <end position="10"/>
    </location>
</feature>
<reference evidence="2" key="1">
    <citation type="submission" date="2021-06" db="EMBL/GenBank/DDBJ databases">
        <title>Halomicroarcula sp. F24A a new haloarchaeum isolated from saline soil.</title>
        <authorList>
            <person name="Duran-Viseras A."/>
            <person name="Sanchez-Porro C."/>
            <person name="Ventosa A."/>
        </authorList>
    </citation>
    <scope>NUCLEOTIDE SEQUENCE</scope>
    <source>
        <strain evidence="2">F24A</strain>
    </source>
</reference>
<feature type="compositionally biased region" description="Basic and acidic residues" evidence="1">
    <location>
        <begin position="31"/>
        <end position="44"/>
    </location>
</feature>
<dbReference type="RefSeq" id="WP_220590075.1">
    <property type="nucleotide sequence ID" value="NZ_RKLQ01000006.1"/>
</dbReference>
<dbReference type="Proteomes" id="UP000783863">
    <property type="component" value="Unassembled WGS sequence"/>
</dbReference>
<evidence type="ECO:0000256" key="1">
    <source>
        <dbReference type="SAM" id="MobiDB-lite"/>
    </source>
</evidence>
<feature type="region of interest" description="Disordered" evidence="1">
    <location>
        <begin position="1"/>
        <end position="178"/>
    </location>
</feature>
<protein>
    <submittedName>
        <fullName evidence="2">Uncharacterized protein</fullName>
    </submittedName>
</protein>
<feature type="compositionally biased region" description="Acidic residues" evidence="1">
    <location>
        <begin position="89"/>
        <end position="112"/>
    </location>
</feature>
<dbReference type="EMBL" id="RKLQ01000006">
    <property type="protein sequence ID" value="MBX0305883.1"/>
    <property type="molecule type" value="Genomic_DNA"/>
</dbReference>
<dbReference type="AlphaFoldDB" id="A0A8J7YLF0"/>
<evidence type="ECO:0000313" key="3">
    <source>
        <dbReference type="Proteomes" id="UP000783863"/>
    </source>
</evidence>
<name>A0A8J7YLF0_9EURY</name>
<keyword evidence="3" id="KW-1185">Reference proteome</keyword>
<feature type="compositionally biased region" description="Low complexity" evidence="1">
    <location>
        <begin position="148"/>
        <end position="160"/>
    </location>
</feature>
<organism evidence="2 3">
    <name type="scientific">Haloarcula salinisoli</name>
    <dbReference type="NCBI Taxonomy" id="2487746"/>
    <lineage>
        <taxon>Archaea</taxon>
        <taxon>Methanobacteriati</taxon>
        <taxon>Methanobacteriota</taxon>
        <taxon>Stenosarchaea group</taxon>
        <taxon>Halobacteria</taxon>
        <taxon>Halobacteriales</taxon>
        <taxon>Haloarculaceae</taxon>
        <taxon>Haloarcula</taxon>
    </lineage>
</organism>
<feature type="compositionally biased region" description="Acidic residues" evidence="1">
    <location>
        <begin position="60"/>
        <end position="74"/>
    </location>
</feature>
<feature type="compositionally biased region" description="Basic and acidic residues" evidence="1">
    <location>
        <begin position="75"/>
        <end position="88"/>
    </location>
</feature>
<accession>A0A8J7YLF0</accession>
<sequence length="200" mass="21425">MTSDDTDTGEGNDANAERTGSSEQESSGPLRDPETGEFLSKDERPDEESEPTTEMRETEPESMDDEHDQESESMDEAHGSDSEPRTGEVEDEEVEDEPQIESTDEAEPTDASESERETADSEATPGMQATGASAKTSAAGPEQDHELSTAGSAATAQQSSPGTVFVPNPNGYPRLPATYLPTLPWLRLPSRAPAYETVSV</sequence>
<gene>
    <name evidence="2" type="ORF">EGD98_19750</name>
</gene>
<feature type="compositionally biased region" description="Polar residues" evidence="1">
    <location>
        <begin position="18"/>
        <end position="27"/>
    </location>
</feature>
<comment type="caution">
    <text evidence="2">The sequence shown here is derived from an EMBL/GenBank/DDBJ whole genome shotgun (WGS) entry which is preliminary data.</text>
</comment>
<evidence type="ECO:0000313" key="2">
    <source>
        <dbReference type="EMBL" id="MBX0305883.1"/>
    </source>
</evidence>